<dbReference type="PROSITE" id="PS01230">
    <property type="entry name" value="TRMA_1"/>
    <property type="match status" value="1"/>
</dbReference>
<dbReference type="NCBIfam" id="TIGR00479">
    <property type="entry name" value="rumA"/>
    <property type="match status" value="1"/>
</dbReference>
<dbReference type="KEGG" id="scs:Sta7437_1757"/>
<dbReference type="PROSITE" id="PS01231">
    <property type="entry name" value="TRMA_2"/>
    <property type="match status" value="1"/>
</dbReference>
<dbReference type="EMBL" id="CP003653">
    <property type="protein sequence ID" value="AFZ35315.1"/>
    <property type="molecule type" value="Genomic_DNA"/>
</dbReference>
<dbReference type="FunFam" id="3.40.50.150:FF:000009">
    <property type="entry name" value="23S rRNA (Uracil(1939)-C(5))-methyltransferase RlmD"/>
    <property type="match status" value="1"/>
</dbReference>
<evidence type="ECO:0000313" key="7">
    <source>
        <dbReference type="EMBL" id="AFZ35315.1"/>
    </source>
</evidence>
<keyword evidence="1 4" id="KW-0489">Methyltransferase</keyword>
<dbReference type="InterPro" id="IPR012340">
    <property type="entry name" value="NA-bd_OB-fold"/>
</dbReference>
<dbReference type="PROSITE" id="PS51687">
    <property type="entry name" value="SAM_MT_RNA_M5U"/>
    <property type="match status" value="1"/>
</dbReference>
<dbReference type="Gene3D" id="2.40.50.1070">
    <property type="match status" value="1"/>
</dbReference>
<dbReference type="Gene3D" id="2.40.50.140">
    <property type="entry name" value="Nucleic acid-binding proteins"/>
    <property type="match status" value="1"/>
</dbReference>
<evidence type="ECO:0000259" key="6">
    <source>
        <dbReference type="PROSITE" id="PS50926"/>
    </source>
</evidence>
<keyword evidence="8" id="KW-1185">Reference proteome</keyword>
<evidence type="ECO:0000256" key="5">
    <source>
        <dbReference type="PROSITE-ProRule" id="PRU10015"/>
    </source>
</evidence>
<dbReference type="Pfam" id="PF01938">
    <property type="entry name" value="TRAM"/>
    <property type="match status" value="1"/>
</dbReference>
<dbReference type="InterPro" id="IPR002792">
    <property type="entry name" value="TRAM_dom"/>
</dbReference>
<dbReference type="Pfam" id="PF05958">
    <property type="entry name" value="tRNA_U5-meth_tr"/>
    <property type="match status" value="1"/>
</dbReference>
<dbReference type="GO" id="GO:0070475">
    <property type="term" value="P:rRNA base methylation"/>
    <property type="evidence" value="ECO:0007669"/>
    <property type="project" value="TreeGrafter"/>
</dbReference>
<dbReference type="InterPro" id="IPR030390">
    <property type="entry name" value="MeTrfase_TrmA_AS"/>
</dbReference>
<feature type="binding site" evidence="4">
    <location>
        <position position="382"/>
    </location>
    <ligand>
        <name>S-adenosyl-L-methionine</name>
        <dbReference type="ChEBI" id="CHEBI:59789"/>
    </ligand>
</feature>
<dbReference type="PANTHER" id="PTHR11061:SF30">
    <property type="entry name" value="TRNA (URACIL(54)-C(5))-METHYLTRANSFERASE"/>
    <property type="match status" value="1"/>
</dbReference>
<keyword evidence="3 4" id="KW-0949">S-adenosyl-L-methionine</keyword>
<dbReference type="RefSeq" id="WP_015192986.1">
    <property type="nucleotide sequence ID" value="NC_019748.1"/>
</dbReference>
<comment type="similarity">
    <text evidence="4">Belongs to the class I-like SAM-binding methyltransferase superfamily. RNA M5U methyltransferase family.</text>
</comment>
<organism evidence="7 8">
    <name type="scientific">Stanieria cyanosphaera (strain ATCC 29371 / PCC 7437)</name>
    <dbReference type="NCBI Taxonomy" id="111780"/>
    <lineage>
        <taxon>Bacteria</taxon>
        <taxon>Bacillati</taxon>
        <taxon>Cyanobacteriota</taxon>
        <taxon>Cyanophyceae</taxon>
        <taxon>Pleurocapsales</taxon>
        <taxon>Dermocarpellaceae</taxon>
        <taxon>Stanieria</taxon>
    </lineage>
</organism>
<dbReference type="eggNOG" id="COG2265">
    <property type="taxonomic scope" value="Bacteria"/>
</dbReference>
<evidence type="ECO:0000256" key="4">
    <source>
        <dbReference type="PROSITE-ProRule" id="PRU01024"/>
    </source>
</evidence>
<gene>
    <name evidence="7" type="ordered locus">Sta7437_1757</name>
</gene>
<dbReference type="CDD" id="cd02440">
    <property type="entry name" value="AdoMet_MTases"/>
    <property type="match status" value="1"/>
</dbReference>
<feature type="binding site" evidence="4">
    <location>
        <position position="337"/>
    </location>
    <ligand>
        <name>S-adenosyl-L-methionine</name>
        <dbReference type="ChEBI" id="CHEBI:59789"/>
    </ligand>
</feature>
<dbReference type="SUPFAM" id="SSF53335">
    <property type="entry name" value="S-adenosyl-L-methionine-dependent methyltransferases"/>
    <property type="match status" value="1"/>
</dbReference>
<dbReference type="STRING" id="111780.Sta7437_1757"/>
<dbReference type="FunFam" id="2.40.50.140:FF:000097">
    <property type="entry name" value="23S rRNA (uracil(1939)-C(5))-methyltransferase RlmD"/>
    <property type="match status" value="1"/>
</dbReference>
<feature type="binding site" evidence="4">
    <location>
        <position position="316"/>
    </location>
    <ligand>
        <name>S-adenosyl-L-methionine</name>
        <dbReference type="ChEBI" id="CHEBI:59789"/>
    </ligand>
</feature>
<dbReference type="Proteomes" id="UP000010473">
    <property type="component" value="Chromosome"/>
</dbReference>
<name>K9XRS8_STAC7</name>
<evidence type="ECO:0000256" key="2">
    <source>
        <dbReference type="ARBA" id="ARBA00022679"/>
    </source>
</evidence>
<evidence type="ECO:0000313" key="8">
    <source>
        <dbReference type="Proteomes" id="UP000010473"/>
    </source>
</evidence>
<dbReference type="FunFam" id="2.40.50.1070:FF:000003">
    <property type="entry name" value="23S rRNA (Uracil-5-)-methyltransferase RumA"/>
    <property type="match status" value="1"/>
</dbReference>
<dbReference type="PROSITE" id="PS50926">
    <property type="entry name" value="TRAM"/>
    <property type="match status" value="1"/>
</dbReference>
<dbReference type="AlphaFoldDB" id="K9XRS8"/>
<keyword evidence="2 4" id="KW-0808">Transferase</keyword>
<dbReference type="Gene3D" id="3.40.50.150">
    <property type="entry name" value="Vaccinia Virus protein VP39"/>
    <property type="match status" value="1"/>
</dbReference>
<dbReference type="HOGENOM" id="CLU_014689_7_0_3"/>
<reference evidence="8" key="1">
    <citation type="journal article" date="2013" name="Proc. Natl. Acad. Sci. U.S.A.">
        <title>Improving the coverage of the cyanobacterial phylum using diversity-driven genome sequencing.</title>
        <authorList>
            <person name="Shih P.M."/>
            <person name="Wu D."/>
            <person name="Latifi A."/>
            <person name="Axen S.D."/>
            <person name="Fewer D.P."/>
            <person name="Talla E."/>
            <person name="Calteau A."/>
            <person name="Cai F."/>
            <person name="Tandeau de Marsac N."/>
            <person name="Rippka R."/>
            <person name="Herdman M."/>
            <person name="Sivonen K."/>
            <person name="Coursin T."/>
            <person name="Laurent T."/>
            <person name="Goodwin L."/>
            <person name="Nolan M."/>
            <person name="Davenport K.W."/>
            <person name="Han C.S."/>
            <person name="Rubin E.M."/>
            <person name="Eisen J.A."/>
            <person name="Woyke T."/>
            <person name="Gugger M."/>
            <person name="Kerfeld C.A."/>
        </authorList>
    </citation>
    <scope>NUCLEOTIDE SEQUENCE [LARGE SCALE GENOMIC DNA]</scope>
    <source>
        <strain evidence="8">ATCC 29371 / PCC 7437</strain>
    </source>
</reference>
<proteinExistence type="inferred from homology"/>
<feature type="active site" evidence="5">
    <location>
        <position position="410"/>
    </location>
</feature>
<feature type="binding site" evidence="4">
    <location>
        <position position="287"/>
    </location>
    <ligand>
        <name>S-adenosyl-L-methionine</name>
        <dbReference type="ChEBI" id="CHEBI:59789"/>
    </ligand>
</feature>
<sequence length="455" mass="51067">MTKKWQQGELVELEIVDLNSSGEGVGKINGKVVFIPDTVTGDRALVRLTKVKNKYSYGKIEQLLIASPYRIRPRCIVADKCGGCQWQHIDWEYQLDSKRQQVLQALQRIGGFSQVQVKPTLHTPYSLNYRNKSTYPLGISASGQVQAGYYRQGSHQLINLNQCPVQDARLHPLLAEVKQDLQKQGWTIYNEKTHQGQLRHLSLRIGNRTGEILLTLVTTDKNLTEIEAQAQTWLTRYPQLVGVCLNYNPERTNVIFGQETITVAGSSYLREIFAGVELNILSDTFFQVNTEAAELLLSDITKQLNLEGDETIVDAYCGIGTFTLPLAKQAKSIVGIELHPTSVEQAKQNANINQITNVTFYAEAVETLLPQLEFTPDLILLDPPRKGCEPQVIETLINLSPSPRIIYVSCKPATLARDLNLLCQSGKYQLNFVQPVDFFPQTTHIESYAYLNATS</sequence>
<dbReference type="InterPro" id="IPR029063">
    <property type="entry name" value="SAM-dependent_MTases_sf"/>
</dbReference>
<dbReference type="InterPro" id="IPR030391">
    <property type="entry name" value="MeTrfase_TrmA_CS"/>
</dbReference>
<dbReference type="InterPro" id="IPR010280">
    <property type="entry name" value="U5_MeTrfase_fam"/>
</dbReference>
<dbReference type="SUPFAM" id="SSF50249">
    <property type="entry name" value="Nucleic acid-binding proteins"/>
    <property type="match status" value="1"/>
</dbReference>
<dbReference type="PANTHER" id="PTHR11061">
    <property type="entry name" value="RNA M5U METHYLTRANSFERASE"/>
    <property type="match status" value="1"/>
</dbReference>
<accession>K9XRS8</accession>
<dbReference type="PATRIC" id="fig|111780.3.peg.1833"/>
<feature type="domain" description="TRAM" evidence="6">
    <location>
        <begin position="4"/>
        <end position="62"/>
    </location>
</feature>
<dbReference type="OrthoDB" id="9804590at2"/>
<dbReference type="GO" id="GO:0070041">
    <property type="term" value="F:rRNA (uridine-C5-)-methyltransferase activity"/>
    <property type="evidence" value="ECO:0007669"/>
    <property type="project" value="UniProtKB-ARBA"/>
</dbReference>
<evidence type="ECO:0000256" key="1">
    <source>
        <dbReference type="ARBA" id="ARBA00022603"/>
    </source>
</evidence>
<protein>
    <submittedName>
        <fullName evidence="7">23S rRNA m(5)U-1939 methyltransferase</fullName>
        <ecNumber evidence="7">2.1.1.190</ecNumber>
    </submittedName>
</protein>
<dbReference type="EC" id="2.1.1.190" evidence="7"/>
<evidence type="ECO:0000256" key="3">
    <source>
        <dbReference type="ARBA" id="ARBA00022691"/>
    </source>
</evidence>
<feature type="active site" description="Nucleophile" evidence="4">
    <location>
        <position position="410"/>
    </location>
</feature>